<proteinExistence type="predicted"/>
<gene>
    <name evidence="2" type="primary">A09g502570.1_BraROA</name>
    <name evidence="2" type="ORF">IGI04_034235</name>
</gene>
<feature type="compositionally biased region" description="Acidic residues" evidence="1">
    <location>
        <begin position="1"/>
        <end position="15"/>
    </location>
</feature>
<name>A0ABQ7LAW9_BRACM</name>
<keyword evidence="3" id="KW-1185">Reference proteome</keyword>
<protein>
    <submittedName>
        <fullName evidence="2">Uncharacterized protein</fullName>
    </submittedName>
</protein>
<dbReference type="EMBL" id="JADBGQ010000008">
    <property type="protein sequence ID" value="KAG5382765.1"/>
    <property type="molecule type" value="Genomic_DNA"/>
</dbReference>
<evidence type="ECO:0000313" key="3">
    <source>
        <dbReference type="Proteomes" id="UP000823674"/>
    </source>
</evidence>
<accession>A0ABQ7LAW9</accession>
<feature type="non-terminal residue" evidence="2">
    <location>
        <position position="91"/>
    </location>
</feature>
<dbReference type="Proteomes" id="UP000823674">
    <property type="component" value="Chromosome A09"/>
</dbReference>
<evidence type="ECO:0000313" key="2">
    <source>
        <dbReference type="EMBL" id="KAG5382765.1"/>
    </source>
</evidence>
<comment type="caution">
    <text evidence="2">The sequence shown here is derived from an EMBL/GenBank/DDBJ whole genome shotgun (WGS) entry which is preliminary data.</text>
</comment>
<evidence type="ECO:0000256" key="1">
    <source>
        <dbReference type="SAM" id="MobiDB-lite"/>
    </source>
</evidence>
<reference evidence="2 3" key="1">
    <citation type="submission" date="2021-03" db="EMBL/GenBank/DDBJ databases">
        <authorList>
            <person name="King G.J."/>
            <person name="Bancroft I."/>
            <person name="Baten A."/>
            <person name="Bloomfield J."/>
            <person name="Borpatragohain P."/>
            <person name="He Z."/>
            <person name="Irish N."/>
            <person name="Irwin J."/>
            <person name="Liu K."/>
            <person name="Mauleon R.P."/>
            <person name="Moore J."/>
            <person name="Morris R."/>
            <person name="Ostergaard L."/>
            <person name="Wang B."/>
            <person name="Wells R."/>
        </authorList>
    </citation>
    <scope>NUCLEOTIDE SEQUENCE [LARGE SCALE GENOMIC DNA]</scope>
    <source>
        <strain evidence="2">R-o-18</strain>
        <tissue evidence="2">Leaf</tissue>
    </source>
</reference>
<feature type="region of interest" description="Disordered" evidence="1">
    <location>
        <begin position="1"/>
        <end position="20"/>
    </location>
</feature>
<organism evidence="2 3">
    <name type="scientific">Brassica rapa subsp. trilocularis</name>
    <dbReference type="NCBI Taxonomy" id="1813537"/>
    <lineage>
        <taxon>Eukaryota</taxon>
        <taxon>Viridiplantae</taxon>
        <taxon>Streptophyta</taxon>
        <taxon>Embryophyta</taxon>
        <taxon>Tracheophyta</taxon>
        <taxon>Spermatophyta</taxon>
        <taxon>Magnoliopsida</taxon>
        <taxon>eudicotyledons</taxon>
        <taxon>Gunneridae</taxon>
        <taxon>Pentapetalae</taxon>
        <taxon>rosids</taxon>
        <taxon>malvids</taxon>
        <taxon>Brassicales</taxon>
        <taxon>Brassicaceae</taxon>
        <taxon>Brassiceae</taxon>
        <taxon>Brassica</taxon>
    </lineage>
</organism>
<sequence>MIDDGDFSNDDTLEDDEKRSSLSLGTTSLWKEHLVTTNNNHTIQFKISSQKMSSTPHDSPIHDFPIHDSHLHDSLQLDNNEFCTTLKLPRR</sequence>